<name>A0A6A6C5M7_ZASCE</name>
<keyword evidence="3" id="KW-1185">Reference proteome</keyword>
<dbReference type="OrthoDB" id="417697at2759"/>
<dbReference type="Gene3D" id="3.40.50.150">
    <property type="entry name" value="Vaccinia Virus protein VP39"/>
    <property type="match status" value="1"/>
</dbReference>
<feature type="domain" description="Methyltransferase" evidence="1">
    <location>
        <begin position="35"/>
        <end position="129"/>
    </location>
</feature>
<dbReference type="SUPFAM" id="SSF53335">
    <property type="entry name" value="S-adenosyl-L-methionine-dependent methyltransferases"/>
    <property type="match status" value="1"/>
</dbReference>
<evidence type="ECO:0000313" key="2">
    <source>
        <dbReference type="EMBL" id="KAF2161500.1"/>
    </source>
</evidence>
<dbReference type="InterPro" id="IPR041698">
    <property type="entry name" value="Methyltransf_25"/>
</dbReference>
<evidence type="ECO:0000259" key="1">
    <source>
        <dbReference type="Pfam" id="PF13649"/>
    </source>
</evidence>
<gene>
    <name evidence="2" type="ORF">M409DRAFT_28228</name>
</gene>
<evidence type="ECO:0000313" key="3">
    <source>
        <dbReference type="Proteomes" id="UP000799537"/>
    </source>
</evidence>
<dbReference type="InterPro" id="IPR029063">
    <property type="entry name" value="SAM-dependent_MTases_sf"/>
</dbReference>
<proteinExistence type="predicted"/>
<dbReference type="CDD" id="cd02440">
    <property type="entry name" value="AdoMet_MTases"/>
    <property type="match status" value="1"/>
</dbReference>
<accession>A0A6A6C5M7</accession>
<dbReference type="EMBL" id="ML993619">
    <property type="protein sequence ID" value="KAF2161500.1"/>
    <property type="molecule type" value="Genomic_DNA"/>
</dbReference>
<dbReference type="Pfam" id="PF13649">
    <property type="entry name" value="Methyltransf_25"/>
    <property type="match status" value="1"/>
</dbReference>
<reference evidence="2" key="1">
    <citation type="journal article" date="2020" name="Stud. Mycol.">
        <title>101 Dothideomycetes genomes: a test case for predicting lifestyles and emergence of pathogens.</title>
        <authorList>
            <person name="Haridas S."/>
            <person name="Albert R."/>
            <person name="Binder M."/>
            <person name="Bloem J."/>
            <person name="Labutti K."/>
            <person name="Salamov A."/>
            <person name="Andreopoulos B."/>
            <person name="Baker S."/>
            <person name="Barry K."/>
            <person name="Bills G."/>
            <person name="Bluhm B."/>
            <person name="Cannon C."/>
            <person name="Castanera R."/>
            <person name="Culley D."/>
            <person name="Daum C."/>
            <person name="Ezra D."/>
            <person name="Gonzalez J."/>
            <person name="Henrissat B."/>
            <person name="Kuo A."/>
            <person name="Liang C."/>
            <person name="Lipzen A."/>
            <person name="Lutzoni F."/>
            <person name="Magnuson J."/>
            <person name="Mondo S."/>
            <person name="Nolan M."/>
            <person name="Ohm R."/>
            <person name="Pangilinan J."/>
            <person name="Park H.-J."/>
            <person name="Ramirez L."/>
            <person name="Alfaro M."/>
            <person name="Sun H."/>
            <person name="Tritt A."/>
            <person name="Yoshinaga Y."/>
            <person name="Zwiers L.-H."/>
            <person name="Turgeon B."/>
            <person name="Goodwin S."/>
            <person name="Spatafora J."/>
            <person name="Crous P."/>
            <person name="Grigoriev I."/>
        </authorList>
    </citation>
    <scope>NUCLEOTIDE SEQUENCE</scope>
    <source>
        <strain evidence="2">ATCC 36951</strain>
    </source>
</reference>
<dbReference type="PANTHER" id="PTHR43591:SF110">
    <property type="entry name" value="RHODANESE DOMAIN-CONTAINING PROTEIN"/>
    <property type="match status" value="1"/>
</dbReference>
<dbReference type="GeneID" id="54562206"/>
<sequence>MSGARLYMQHQLTRKNFHNRLLEPCIPPPTSSCRVADVACGTGVWSLELSEEVGPVGIEGLDISLKDVPSAEFTPAHVSFHQFDLLQELPAEMTGRFDIVNIQFVMLFIKDSNFSSALHRLLQMLKPGGWLQWTDSNSANLKWPSGTPGKVAVQMPKLFSLTKELWGQSKSQWIAEIGHRFSDAGLEEVKVLKPSPQPSTLVSTQLQSLWGLEDGFQYLRGKLPADAIRRWDDQYALAVAETQELKLGFDMSLVRAVGRKPL</sequence>
<dbReference type="AlphaFoldDB" id="A0A6A6C5M7"/>
<dbReference type="Proteomes" id="UP000799537">
    <property type="component" value="Unassembled WGS sequence"/>
</dbReference>
<dbReference type="PANTHER" id="PTHR43591">
    <property type="entry name" value="METHYLTRANSFERASE"/>
    <property type="match status" value="1"/>
</dbReference>
<organism evidence="2 3">
    <name type="scientific">Zasmidium cellare ATCC 36951</name>
    <dbReference type="NCBI Taxonomy" id="1080233"/>
    <lineage>
        <taxon>Eukaryota</taxon>
        <taxon>Fungi</taxon>
        <taxon>Dikarya</taxon>
        <taxon>Ascomycota</taxon>
        <taxon>Pezizomycotina</taxon>
        <taxon>Dothideomycetes</taxon>
        <taxon>Dothideomycetidae</taxon>
        <taxon>Mycosphaerellales</taxon>
        <taxon>Mycosphaerellaceae</taxon>
        <taxon>Zasmidium</taxon>
    </lineage>
</organism>
<protein>
    <recommendedName>
        <fullName evidence="1">Methyltransferase domain-containing protein</fullName>
    </recommendedName>
</protein>
<dbReference type="RefSeq" id="XP_033662389.1">
    <property type="nucleotide sequence ID" value="XM_033808934.1"/>
</dbReference>